<protein>
    <submittedName>
        <fullName evidence="1">Uncharacterized protein</fullName>
    </submittedName>
</protein>
<name>A0A0F9K2D8_9ZZZZ</name>
<organism evidence="1">
    <name type="scientific">marine sediment metagenome</name>
    <dbReference type="NCBI Taxonomy" id="412755"/>
    <lineage>
        <taxon>unclassified sequences</taxon>
        <taxon>metagenomes</taxon>
        <taxon>ecological metagenomes</taxon>
    </lineage>
</organism>
<dbReference type="AlphaFoldDB" id="A0A0F9K2D8"/>
<dbReference type="EMBL" id="LAZR01014709">
    <property type="protein sequence ID" value="KKM16278.1"/>
    <property type="molecule type" value="Genomic_DNA"/>
</dbReference>
<accession>A0A0F9K2D8</accession>
<evidence type="ECO:0000313" key="1">
    <source>
        <dbReference type="EMBL" id="KKM16278.1"/>
    </source>
</evidence>
<comment type="caution">
    <text evidence="1">The sequence shown here is derived from an EMBL/GenBank/DDBJ whole genome shotgun (WGS) entry which is preliminary data.</text>
</comment>
<proteinExistence type="predicted"/>
<reference evidence="1" key="1">
    <citation type="journal article" date="2015" name="Nature">
        <title>Complex archaea that bridge the gap between prokaryotes and eukaryotes.</title>
        <authorList>
            <person name="Spang A."/>
            <person name="Saw J.H."/>
            <person name="Jorgensen S.L."/>
            <person name="Zaremba-Niedzwiedzka K."/>
            <person name="Martijn J."/>
            <person name="Lind A.E."/>
            <person name="van Eijk R."/>
            <person name="Schleper C."/>
            <person name="Guy L."/>
            <person name="Ettema T.J."/>
        </authorList>
    </citation>
    <scope>NUCLEOTIDE SEQUENCE</scope>
</reference>
<gene>
    <name evidence="1" type="ORF">LCGC14_1687460</name>
</gene>
<sequence length="102" mass="11481">MALQKDYDIKGIMATEAYHKIKQLIIGENNVVIVVGVYKDVTNAADIINEINERRYLVKDIESGDQNYTDYFATVHATDNAMTRAETYLVDKEADYVGATTV</sequence>